<evidence type="ECO:0000256" key="4">
    <source>
        <dbReference type="ARBA" id="ARBA00009524"/>
    </source>
</evidence>
<keyword evidence="8 17" id="KW-0521">NADP</keyword>
<feature type="domain" description="YjeF N-terminal" evidence="21">
    <location>
        <begin position="9"/>
        <end position="215"/>
    </location>
</feature>
<feature type="binding site" evidence="18">
    <location>
        <position position="58"/>
    </location>
    <ligand>
        <name>K(+)</name>
        <dbReference type="ChEBI" id="CHEBI:29103"/>
    </ligand>
</feature>
<feature type="binding site" evidence="18">
    <location>
        <position position="125"/>
    </location>
    <ligand>
        <name>K(+)</name>
        <dbReference type="ChEBI" id="CHEBI:29103"/>
    </ligand>
</feature>
<evidence type="ECO:0000256" key="9">
    <source>
        <dbReference type="ARBA" id="ARBA00022958"/>
    </source>
</evidence>
<keyword evidence="12 17" id="KW-0456">Lyase</keyword>
<proteinExistence type="inferred from homology"/>
<comment type="caution">
    <text evidence="22">The sequence shown here is derived from an EMBL/GenBank/DDBJ whole genome shotgun (WGS) entry which is preliminary data.</text>
</comment>
<evidence type="ECO:0000256" key="3">
    <source>
        <dbReference type="ARBA" id="ARBA00006001"/>
    </source>
</evidence>
<dbReference type="NCBIfam" id="TIGR00197">
    <property type="entry name" value="yjeF_nterm"/>
    <property type="match status" value="1"/>
</dbReference>
<evidence type="ECO:0000256" key="16">
    <source>
        <dbReference type="ARBA" id="ARBA00049209"/>
    </source>
</evidence>
<dbReference type="EMBL" id="FNNO01000016">
    <property type="protein sequence ID" value="SDX45400.1"/>
    <property type="molecule type" value="Genomic_DNA"/>
</dbReference>
<evidence type="ECO:0000256" key="15">
    <source>
        <dbReference type="ARBA" id="ARBA00048238"/>
    </source>
</evidence>
<dbReference type="PANTHER" id="PTHR12592">
    <property type="entry name" value="ATP-DEPENDENT (S)-NAD(P)H-HYDRATE DEHYDRATASE FAMILY MEMBER"/>
    <property type="match status" value="1"/>
</dbReference>
<accession>A0A8X8II89</accession>
<comment type="similarity">
    <text evidence="3 19">In the N-terminal section; belongs to the NnrE/AIBP family.</text>
</comment>
<comment type="function">
    <text evidence="14 19">Bifunctional enzyme that catalyzes the epimerization of the S- and R-forms of NAD(P)HX and the dehydration of the S-form of NAD(P)HX at the expense of ADP, which is converted to AMP. This allows the repair of both epimers of NAD(P)HX, a damaged form of NAD(P)H that is a result of enzymatic or heat-dependent hydration.</text>
</comment>
<keyword evidence="11 18" id="KW-0413">Isomerase</keyword>
<dbReference type="EC" id="5.1.99.6" evidence="19"/>
<feature type="binding site" evidence="17">
    <location>
        <position position="318"/>
    </location>
    <ligand>
        <name>(6S)-NADPHX</name>
        <dbReference type="ChEBI" id="CHEBI:64076"/>
    </ligand>
</feature>
<dbReference type="GO" id="GO:0046872">
    <property type="term" value="F:metal ion binding"/>
    <property type="evidence" value="ECO:0007669"/>
    <property type="project" value="UniProtKB-UniRule"/>
</dbReference>
<dbReference type="Gene3D" id="3.40.1190.20">
    <property type="match status" value="1"/>
</dbReference>
<keyword evidence="9 18" id="KW-0630">Potassium</keyword>
<dbReference type="CDD" id="cd01171">
    <property type="entry name" value="YXKO-related"/>
    <property type="match status" value="1"/>
</dbReference>
<comment type="cofactor">
    <cofactor evidence="18 19">
        <name>K(+)</name>
        <dbReference type="ChEBI" id="CHEBI:29103"/>
    </cofactor>
    <text evidence="18 19">Binds 1 potassium ion per subunit.</text>
</comment>
<dbReference type="InterPro" id="IPR036652">
    <property type="entry name" value="YjeF_N_dom_sf"/>
</dbReference>
<dbReference type="SUPFAM" id="SSF53613">
    <property type="entry name" value="Ribokinase-like"/>
    <property type="match status" value="1"/>
</dbReference>
<organism evidence="22 23">
    <name type="scientific">Hydrobacter penzbergensis</name>
    <dbReference type="NCBI Taxonomy" id="1235997"/>
    <lineage>
        <taxon>Bacteria</taxon>
        <taxon>Pseudomonadati</taxon>
        <taxon>Bacteroidota</taxon>
        <taxon>Chitinophagia</taxon>
        <taxon>Chitinophagales</taxon>
        <taxon>Chitinophagaceae</taxon>
        <taxon>Hydrobacter</taxon>
    </lineage>
</organism>
<dbReference type="NCBIfam" id="TIGR00196">
    <property type="entry name" value="yjeF_cterm"/>
    <property type="match status" value="1"/>
</dbReference>
<dbReference type="HAMAP" id="MF_01965">
    <property type="entry name" value="NADHX_dehydratase"/>
    <property type="match status" value="1"/>
</dbReference>
<comment type="function">
    <text evidence="17">Catalyzes the dehydration of the S-form of NAD(P)HX at the expense of ADP, which is converted to AMP. Together with NAD(P)HX epimerase, which catalyzes the epimerization of the S- and R-forms, the enzyme allows the repair of both epimers of NAD(P)HX, a damaged form of NAD(P)H that is a result of enzymatic or heat-dependent hydration.</text>
</comment>
<comment type="function">
    <text evidence="18">Catalyzes the epimerization of the S- and R-forms of NAD(P)HX, a damaged form of NAD(P)H that is a result of enzymatic or heat-dependent hydration. This is a prerequisite for the S-specific NAD(P)H-hydrate dehydratase to allow the repair of both epimers of NAD(P)HX.</text>
</comment>
<comment type="similarity">
    <text evidence="18">Belongs to the NnrE/AIBP family.</text>
</comment>
<evidence type="ECO:0000256" key="17">
    <source>
        <dbReference type="HAMAP-Rule" id="MF_01965"/>
    </source>
</evidence>
<evidence type="ECO:0000256" key="7">
    <source>
        <dbReference type="ARBA" id="ARBA00022840"/>
    </source>
</evidence>
<dbReference type="Pfam" id="PF01256">
    <property type="entry name" value="Carb_kinase"/>
    <property type="match status" value="1"/>
</dbReference>
<dbReference type="GO" id="GO:0046496">
    <property type="term" value="P:nicotinamide nucleotide metabolic process"/>
    <property type="evidence" value="ECO:0007669"/>
    <property type="project" value="UniProtKB-UniRule"/>
</dbReference>
<comment type="caution">
    <text evidence="18">Lacks conserved residue(s) required for the propagation of feature annotation.</text>
</comment>
<dbReference type="InterPro" id="IPR000631">
    <property type="entry name" value="CARKD"/>
</dbReference>
<dbReference type="Proteomes" id="UP000198711">
    <property type="component" value="Unassembled WGS sequence"/>
</dbReference>
<dbReference type="PIRSF" id="PIRSF017184">
    <property type="entry name" value="Nnr"/>
    <property type="match status" value="1"/>
</dbReference>
<feature type="binding site" evidence="17">
    <location>
        <position position="433"/>
    </location>
    <ligand>
        <name>(6S)-NADPHX</name>
        <dbReference type="ChEBI" id="CHEBI:64076"/>
    </ligand>
</feature>
<feature type="binding site" evidence="18">
    <location>
        <begin position="129"/>
        <end position="135"/>
    </location>
    <ligand>
        <name>(6S)-NADPHX</name>
        <dbReference type="ChEBI" id="CHEBI:64076"/>
    </ligand>
</feature>
<comment type="similarity">
    <text evidence="4 19">In the C-terminal section; belongs to the NnrD/CARKD family.</text>
</comment>
<dbReference type="GO" id="GO:0110051">
    <property type="term" value="P:metabolite repair"/>
    <property type="evidence" value="ECO:0007669"/>
    <property type="project" value="TreeGrafter"/>
</dbReference>
<evidence type="ECO:0000256" key="1">
    <source>
        <dbReference type="ARBA" id="ARBA00000013"/>
    </source>
</evidence>
<dbReference type="GO" id="GO:0052856">
    <property type="term" value="F:NAD(P)HX epimerase activity"/>
    <property type="evidence" value="ECO:0007669"/>
    <property type="project" value="UniProtKB-UniRule"/>
</dbReference>
<dbReference type="Gene3D" id="3.40.50.10260">
    <property type="entry name" value="YjeF N-terminal domain"/>
    <property type="match status" value="1"/>
</dbReference>
<protein>
    <recommendedName>
        <fullName evidence="19">Bifunctional NAD(P)H-hydrate repair enzyme</fullName>
    </recommendedName>
    <alternativeName>
        <fullName evidence="19">Nicotinamide nucleotide repair protein</fullName>
    </alternativeName>
    <domain>
        <recommendedName>
            <fullName evidence="19">ADP-dependent (S)-NAD(P)H-hydrate dehydratase</fullName>
            <ecNumber evidence="19">4.2.1.136</ecNumber>
        </recommendedName>
        <alternativeName>
            <fullName evidence="19">ADP-dependent NAD(P)HX dehydratase</fullName>
        </alternativeName>
    </domain>
    <domain>
        <recommendedName>
            <fullName evidence="19">NAD(P)H-hydrate epimerase</fullName>
            <ecNumber evidence="19">5.1.99.6</ecNumber>
        </recommendedName>
    </domain>
</protein>
<evidence type="ECO:0000256" key="13">
    <source>
        <dbReference type="ARBA" id="ARBA00023268"/>
    </source>
</evidence>
<feature type="domain" description="YjeF C-terminal" evidence="20">
    <location>
        <begin position="225"/>
        <end position="492"/>
    </location>
</feature>
<dbReference type="PROSITE" id="PS01050">
    <property type="entry name" value="YJEF_C_2"/>
    <property type="match status" value="1"/>
</dbReference>
<dbReference type="GO" id="GO:0005524">
    <property type="term" value="F:ATP binding"/>
    <property type="evidence" value="ECO:0007669"/>
    <property type="project" value="UniProtKB-UniRule"/>
</dbReference>
<feature type="binding site" evidence="18">
    <location>
        <position position="161"/>
    </location>
    <ligand>
        <name>K(+)</name>
        <dbReference type="ChEBI" id="CHEBI:29103"/>
    </ligand>
</feature>
<dbReference type="InterPro" id="IPR017953">
    <property type="entry name" value="Carbohydrate_kinase_pred_CS"/>
</dbReference>
<keyword evidence="5 18" id="KW-0479">Metal-binding</keyword>
<comment type="subunit">
    <text evidence="17">Homotetramer.</text>
</comment>
<feature type="binding site" evidence="17">
    <location>
        <begin position="404"/>
        <end position="408"/>
    </location>
    <ligand>
        <name>AMP</name>
        <dbReference type="ChEBI" id="CHEBI:456215"/>
    </ligand>
</feature>
<keyword evidence="7 17" id="KW-0067">ATP-binding</keyword>
<evidence type="ECO:0000256" key="10">
    <source>
        <dbReference type="ARBA" id="ARBA00023027"/>
    </source>
</evidence>
<dbReference type="PANTHER" id="PTHR12592:SF0">
    <property type="entry name" value="ATP-DEPENDENT (S)-NAD(P)H-HYDRATE DEHYDRATASE"/>
    <property type="match status" value="1"/>
</dbReference>
<feature type="binding site" evidence="18">
    <location>
        <begin position="57"/>
        <end position="61"/>
    </location>
    <ligand>
        <name>(6S)-NADPHX</name>
        <dbReference type="ChEBI" id="CHEBI:64076"/>
    </ligand>
</feature>
<evidence type="ECO:0000256" key="12">
    <source>
        <dbReference type="ARBA" id="ARBA00023239"/>
    </source>
</evidence>
<dbReference type="GO" id="GO:0052855">
    <property type="term" value="F:ADP-dependent NAD(P)H-hydrate dehydratase activity"/>
    <property type="evidence" value="ECO:0007669"/>
    <property type="project" value="UniProtKB-UniRule"/>
</dbReference>
<evidence type="ECO:0000256" key="5">
    <source>
        <dbReference type="ARBA" id="ARBA00022723"/>
    </source>
</evidence>
<comment type="catalytic activity">
    <reaction evidence="16 17 19">
        <text>(6S)-NADPHX + ADP = AMP + phosphate + NADPH + H(+)</text>
        <dbReference type="Rhea" id="RHEA:32235"/>
        <dbReference type="ChEBI" id="CHEBI:15378"/>
        <dbReference type="ChEBI" id="CHEBI:43474"/>
        <dbReference type="ChEBI" id="CHEBI:57783"/>
        <dbReference type="ChEBI" id="CHEBI:64076"/>
        <dbReference type="ChEBI" id="CHEBI:456215"/>
        <dbReference type="ChEBI" id="CHEBI:456216"/>
        <dbReference type="EC" id="4.2.1.136"/>
    </reaction>
</comment>
<dbReference type="InterPro" id="IPR030677">
    <property type="entry name" value="Nnr"/>
</dbReference>
<comment type="cofactor">
    <cofactor evidence="17">
        <name>Mg(2+)</name>
        <dbReference type="ChEBI" id="CHEBI:18420"/>
    </cofactor>
</comment>
<evidence type="ECO:0000256" key="6">
    <source>
        <dbReference type="ARBA" id="ARBA00022741"/>
    </source>
</evidence>
<dbReference type="RefSeq" id="WP_092726189.1">
    <property type="nucleotide sequence ID" value="NZ_FNNO01000016.1"/>
</dbReference>
<keyword evidence="23" id="KW-1185">Reference proteome</keyword>
<dbReference type="AlphaFoldDB" id="A0A8X8II89"/>
<keyword evidence="10 17" id="KW-0520">NAD</keyword>
<evidence type="ECO:0000256" key="2">
    <source>
        <dbReference type="ARBA" id="ARBA00000909"/>
    </source>
</evidence>
<dbReference type="SUPFAM" id="SSF64153">
    <property type="entry name" value="YjeF N-terminal domain-like"/>
    <property type="match status" value="1"/>
</dbReference>
<evidence type="ECO:0000256" key="11">
    <source>
        <dbReference type="ARBA" id="ARBA00023235"/>
    </source>
</evidence>
<evidence type="ECO:0000259" key="20">
    <source>
        <dbReference type="PROSITE" id="PS51383"/>
    </source>
</evidence>
<feature type="binding site" evidence="17">
    <location>
        <position position="432"/>
    </location>
    <ligand>
        <name>AMP</name>
        <dbReference type="ChEBI" id="CHEBI:456215"/>
    </ligand>
</feature>
<sequence>MKLLSAQQCQQWDAYTMQHEPIASIDLMERAGLKCTEWLIEHKYNEMPLLIFCGKGNNGGDGLVIARQMIAAGAAVTVYILEYGSKGTDDFQRNLEKLHRLSKDIHFIQSPAVFPVIEQDHLVIDALFGTGLNRPLHDLAAALAEHINQSNAKVIAIDVPSGMPVDNFFVDAPVLRAHRTLTFQSLKYAFLLPEYGKYTGDITVLDIGLMHSYLSTIDAVAELVEQQDAACLLKGRDRFSHKGNYGHALLLAGNKGKMGAAILAAKACLRSGVGLLTTCVPDDGLPIIQTAVSEAMTIVREAGLPDIHAYSAIAAGPGLGLSTKEKDLLFNLLQQNNKPMVLDADALTILSQHTEKLTSIPPGSLFTPHPKEFDRLFGTSEDTLERYRKAIQLSAQYHFIIILKGHRTLVAAHGRAWFNTTGNVGMAKGGSGDVLTGILTALLAQGYDPLHAAILGVYLHGLAGDIALKQQSVESLLPSDLIESLGNAFNRLKINTTSSLGCSG</sequence>
<evidence type="ECO:0000313" key="22">
    <source>
        <dbReference type="EMBL" id="SDX45400.1"/>
    </source>
</evidence>
<evidence type="ECO:0000256" key="19">
    <source>
        <dbReference type="PIRNR" id="PIRNR017184"/>
    </source>
</evidence>
<dbReference type="InterPro" id="IPR004443">
    <property type="entry name" value="YjeF_N_dom"/>
</dbReference>
<comment type="catalytic activity">
    <reaction evidence="2 18 19">
        <text>(6R)-NADPHX = (6S)-NADPHX</text>
        <dbReference type="Rhea" id="RHEA:32227"/>
        <dbReference type="ChEBI" id="CHEBI:64076"/>
        <dbReference type="ChEBI" id="CHEBI:64077"/>
        <dbReference type="EC" id="5.1.99.6"/>
    </reaction>
</comment>
<evidence type="ECO:0000259" key="21">
    <source>
        <dbReference type="PROSITE" id="PS51385"/>
    </source>
</evidence>
<evidence type="ECO:0000256" key="14">
    <source>
        <dbReference type="ARBA" id="ARBA00025153"/>
    </source>
</evidence>
<evidence type="ECO:0000256" key="8">
    <source>
        <dbReference type="ARBA" id="ARBA00022857"/>
    </source>
</evidence>
<evidence type="ECO:0000313" key="23">
    <source>
        <dbReference type="Proteomes" id="UP000198711"/>
    </source>
</evidence>
<feature type="binding site" evidence="17">
    <location>
        <position position="260"/>
    </location>
    <ligand>
        <name>(6S)-NADPHX</name>
        <dbReference type="ChEBI" id="CHEBI:64076"/>
    </ligand>
</feature>
<comment type="catalytic activity">
    <reaction evidence="1 18 19">
        <text>(6R)-NADHX = (6S)-NADHX</text>
        <dbReference type="Rhea" id="RHEA:32215"/>
        <dbReference type="ChEBI" id="CHEBI:64074"/>
        <dbReference type="ChEBI" id="CHEBI:64075"/>
        <dbReference type="EC" id="5.1.99.6"/>
    </reaction>
</comment>
<dbReference type="EC" id="4.2.1.136" evidence="19"/>
<comment type="similarity">
    <text evidence="17">Belongs to the NnrD/CARKD family.</text>
</comment>
<dbReference type="InterPro" id="IPR029056">
    <property type="entry name" value="Ribokinase-like"/>
</dbReference>
<keyword evidence="13" id="KW-0511">Multifunctional enzyme</keyword>
<dbReference type="HAMAP" id="MF_01966">
    <property type="entry name" value="NADHX_epimerase"/>
    <property type="match status" value="1"/>
</dbReference>
<dbReference type="PROSITE" id="PS51385">
    <property type="entry name" value="YJEF_N"/>
    <property type="match status" value="1"/>
</dbReference>
<feature type="binding site" evidence="18">
    <location>
        <position position="158"/>
    </location>
    <ligand>
        <name>(6S)-NADPHX</name>
        <dbReference type="ChEBI" id="CHEBI:64076"/>
    </ligand>
</feature>
<comment type="catalytic activity">
    <reaction evidence="15 17 19">
        <text>(6S)-NADHX + ADP = AMP + phosphate + NADH + H(+)</text>
        <dbReference type="Rhea" id="RHEA:32223"/>
        <dbReference type="ChEBI" id="CHEBI:15378"/>
        <dbReference type="ChEBI" id="CHEBI:43474"/>
        <dbReference type="ChEBI" id="CHEBI:57945"/>
        <dbReference type="ChEBI" id="CHEBI:64074"/>
        <dbReference type="ChEBI" id="CHEBI:456215"/>
        <dbReference type="ChEBI" id="CHEBI:456216"/>
        <dbReference type="EC" id="4.2.1.136"/>
    </reaction>
</comment>
<feature type="binding site" evidence="17">
    <location>
        <position position="369"/>
    </location>
    <ligand>
        <name>(6S)-NADPHX</name>
        <dbReference type="ChEBI" id="CHEBI:64076"/>
    </ligand>
</feature>
<name>A0A8X8II89_9BACT</name>
<reference evidence="22 23" key="1">
    <citation type="submission" date="2016-10" db="EMBL/GenBank/DDBJ databases">
        <authorList>
            <person name="Varghese N."/>
            <person name="Submissions S."/>
        </authorList>
    </citation>
    <scope>NUCLEOTIDE SEQUENCE [LARGE SCALE GENOMIC DNA]</scope>
    <source>
        <strain evidence="22 23">DSM 25353</strain>
    </source>
</reference>
<dbReference type="PROSITE" id="PS51383">
    <property type="entry name" value="YJEF_C_3"/>
    <property type="match status" value="1"/>
</dbReference>
<keyword evidence="6 17" id="KW-0547">Nucleotide-binding</keyword>
<evidence type="ECO:0000256" key="18">
    <source>
        <dbReference type="HAMAP-Rule" id="MF_01966"/>
    </source>
</evidence>
<gene>
    <name evidence="17" type="primary">nnrD</name>
    <name evidence="18" type="synonym">nnrE</name>
    <name evidence="22" type="ORF">SAMN05444410_11660</name>
</gene>
<dbReference type="Pfam" id="PF03853">
    <property type="entry name" value="YjeF_N"/>
    <property type="match status" value="1"/>
</dbReference>